<dbReference type="AlphaFoldDB" id="A0A3Q3AEY4"/>
<feature type="domain" description="Phospholipase A2-like central" evidence="9">
    <location>
        <begin position="23"/>
        <end position="146"/>
    </location>
</feature>
<dbReference type="InterPro" id="IPR001211">
    <property type="entry name" value="PLA2"/>
</dbReference>
<dbReference type="Proteomes" id="UP000264800">
    <property type="component" value="Unplaced"/>
</dbReference>
<reference evidence="10" key="2">
    <citation type="submission" date="2025-09" db="UniProtKB">
        <authorList>
            <consortium name="Ensembl"/>
        </authorList>
    </citation>
    <scope>IDENTIFICATION</scope>
</reference>
<comment type="similarity">
    <text evidence="2">Belongs to the phospholipase A2 family. Group I subfamily. D49 sub-subfamily.</text>
</comment>
<dbReference type="RefSeq" id="XP_017270085.1">
    <property type="nucleotide sequence ID" value="XM_017414596.2"/>
</dbReference>
<dbReference type="InterPro" id="IPR033113">
    <property type="entry name" value="PLA2_histidine"/>
</dbReference>
<keyword evidence="6" id="KW-0479">Metal-binding</keyword>
<organism evidence="10 11">
    <name type="scientific">Kryptolebias marmoratus</name>
    <name type="common">Mangrove killifish</name>
    <name type="synonym">Rivulus marmoratus</name>
    <dbReference type="NCBI Taxonomy" id="37003"/>
    <lineage>
        <taxon>Eukaryota</taxon>
        <taxon>Metazoa</taxon>
        <taxon>Chordata</taxon>
        <taxon>Craniata</taxon>
        <taxon>Vertebrata</taxon>
        <taxon>Euteleostomi</taxon>
        <taxon>Actinopterygii</taxon>
        <taxon>Neopterygii</taxon>
        <taxon>Teleostei</taxon>
        <taxon>Neoteleostei</taxon>
        <taxon>Acanthomorphata</taxon>
        <taxon>Ovalentaria</taxon>
        <taxon>Atherinomorphae</taxon>
        <taxon>Cyprinodontiformes</taxon>
        <taxon>Rivulidae</taxon>
        <taxon>Kryptolebias</taxon>
    </lineage>
</organism>
<feature type="chain" id="PRO_5018383072" description="Phospholipase A2" evidence="8">
    <location>
        <begin position="17"/>
        <end position="151"/>
    </location>
</feature>
<accession>A0A3Q3AEY4</accession>
<feature type="disulfide bond" evidence="7">
    <location>
        <begin position="50"/>
        <end position="66"/>
    </location>
</feature>
<dbReference type="OMA" id="HTYSEHY"/>
<dbReference type="Ensembl" id="ENSKMAT00000015372.1">
    <property type="protein sequence ID" value="ENSKMAP00000015153.1"/>
    <property type="gene ID" value="ENSKMAG00000011345.1"/>
</dbReference>
<feature type="active site" evidence="5">
    <location>
        <position position="120"/>
    </location>
</feature>
<dbReference type="GeneID" id="108234966"/>
<dbReference type="GeneTree" id="ENSGT00940000154885"/>
<dbReference type="PRINTS" id="PR00389">
    <property type="entry name" value="PHPHLIPASEA2"/>
</dbReference>
<feature type="binding site" evidence="6">
    <location>
        <position position="49"/>
    </location>
    <ligand>
        <name>Ca(2+)</name>
        <dbReference type="ChEBI" id="CHEBI:29108"/>
    </ligand>
</feature>
<dbReference type="GO" id="GO:0016042">
    <property type="term" value="P:lipid catabolic process"/>
    <property type="evidence" value="ECO:0007669"/>
    <property type="project" value="InterPro"/>
</dbReference>
<keyword evidence="4 7" id="KW-1015">Disulfide bond</keyword>
<feature type="disulfide bond" evidence="7">
    <location>
        <begin position="65"/>
        <end position="126"/>
    </location>
</feature>
<dbReference type="CDD" id="cd00125">
    <property type="entry name" value="PLA2c"/>
    <property type="match status" value="1"/>
</dbReference>
<dbReference type="GO" id="GO:0005509">
    <property type="term" value="F:calcium ion binding"/>
    <property type="evidence" value="ECO:0007669"/>
    <property type="project" value="InterPro"/>
</dbReference>
<dbReference type="Gene3D" id="1.20.90.10">
    <property type="entry name" value="Phospholipase A2 domain"/>
    <property type="match status" value="1"/>
</dbReference>
<dbReference type="InterPro" id="IPR036444">
    <property type="entry name" value="PLipase_A2_dom_sf"/>
</dbReference>
<dbReference type="EC" id="3.1.1.4" evidence="8"/>
<dbReference type="SUPFAM" id="SSF48619">
    <property type="entry name" value="Phospholipase A2, PLA2"/>
    <property type="match status" value="1"/>
</dbReference>
<feature type="active site" evidence="5">
    <location>
        <position position="69"/>
    </location>
</feature>
<evidence type="ECO:0000256" key="3">
    <source>
        <dbReference type="ARBA" id="ARBA00022525"/>
    </source>
</evidence>
<dbReference type="GO" id="GO:0006644">
    <property type="term" value="P:phospholipid metabolic process"/>
    <property type="evidence" value="ECO:0007669"/>
    <property type="project" value="InterPro"/>
</dbReference>
<comment type="catalytic activity">
    <reaction evidence="8">
        <text>a 1,2-diacyl-sn-glycero-3-phosphocholine + H2O = a 1-acyl-sn-glycero-3-phosphocholine + a fatty acid + H(+)</text>
        <dbReference type="Rhea" id="RHEA:15801"/>
        <dbReference type="ChEBI" id="CHEBI:15377"/>
        <dbReference type="ChEBI" id="CHEBI:15378"/>
        <dbReference type="ChEBI" id="CHEBI:28868"/>
        <dbReference type="ChEBI" id="CHEBI:57643"/>
        <dbReference type="ChEBI" id="CHEBI:58168"/>
        <dbReference type="EC" id="3.1.1.4"/>
    </reaction>
</comment>
<keyword evidence="8" id="KW-0378">Hydrolase</keyword>
<feature type="disulfide bond" evidence="7">
    <location>
        <begin position="105"/>
        <end position="117"/>
    </location>
</feature>
<protein>
    <recommendedName>
        <fullName evidence="8">Phospholipase A2</fullName>
        <ecNumber evidence="8">3.1.1.4</ecNumber>
    </recommendedName>
</protein>
<comment type="cofactor">
    <cofactor evidence="6">
        <name>Ca(2+)</name>
        <dbReference type="ChEBI" id="CHEBI:29108"/>
    </cofactor>
    <text evidence="6">Binds 1 Ca(2+) ion per subunit.</text>
</comment>
<evidence type="ECO:0000313" key="10">
    <source>
        <dbReference type="Ensembl" id="ENSKMAP00000015153.1"/>
    </source>
</evidence>
<evidence type="ECO:0000256" key="4">
    <source>
        <dbReference type="ARBA" id="ARBA00023157"/>
    </source>
</evidence>
<keyword evidence="8" id="KW-0443">Lipid metabolism</keyword>
<evidence type="ECO:0000313" key="11">
    <source>
        <dbReference type="Proteomes" id="UP000264800"/>
    </source>
</evidence>
<feature type="binding site" evidence="6">
    <location>
        <position position="51"/>
    </location>
    <ligand>
        <name>Ca(2+)</name>
        <dbReference type="ChEBI" id="CHEBI:29108"/>
    </ligand>
</feature>
<feature type="disulfide bond" evidence="7">
    <location>
        <begin position="82"/>
        <end position="112"/>
    </location>
</feature>
<dbReference type="PROSITE" id="PS00118">
    <property type="entry name" value="PA2_HIS"/>
    <property type="match status" value="1"/>
</dbReference>
<evidence type="ECO:0000256" key="6">
    <source>
        <dbReference type="PIRSR" id="PIRSR601211-2"/>
    </source>
</evidence>
<evidence type="ECO:0000256" key="2">
    <source>
        <dbReference type="ARBA" id="ARBA00007892"/>
    </source>
</evidence>
<dbReference type="KEGG" id="kmr:108234966"/>
<evidence type="ECO:0000256" key="5">
    <source>
        <dbReference type="PIRSR" id="PIRSR601211-1"/>
    </source>
</evidence>
<dbReference type="GO" id="GO:0050482">
    <property type="term" value="P:arachidonate secretion"/>
    <property type="evidence" value="ECO:0007669"/>
    <property type="project" value="InterPro"/>
</dbReference>
<feature type="disulfide bond" evidence="7">
    <location>
        <begin position="72"/>
        <end position="119"/>
    </location>
</feature>
<dbReference type="GO" id="GO:0047498">
    <property type="term" value="F:calcium-dependent phospholipase A2 activity"/>
    <property type="evidence" value="ECO:0007669"/>
    <property type="project" value="TreeGrafter"/>
</dbReference>
<dbReference type="InterPro" id="IPR016090">
    <property type="entry name" value="PLA2-like_dom"/>
</dbReference>
<name>A0A3Q3AEY4_KRYMA</name>
<sequence>MNGPAVLLLLTACAVGEELVDRAFWQFGNMISCAQPNVNPLAYNDYGCFCGFGGTGTPVDEVDKCCQTHDNCYGNSRKTEGCTSIFNNPILRIYKYSCSDKEVTCSDANDKCQAAVCECDRAAAHCFAQNDYNSENKNLDFKVRCVDKGSR</sequence>
<keyword evidence="6 8" id="KW-0106">Calcium</keyword>
<dbReference type="PANTHER" id="PTHR11716">
    <property type="entry name" value="PHOSPHOLIPASE A2 FAMILY MEMBER"/>
    <property type="match status" value="1"/>
</dbReference>
<dbReference type="Pfam" id="PF00068">
    <property type="entry name" value="Phospholip_A2_1"/>
    <property type="match status" value="1"/>
</dbReference>
<dbReference type="GO" id="GO:0005576">
    <property type="term" value="C:extracellular region"/>
    <property type="evidence" value="ECO:0007669"/>
    <property type="project" value="UniProtKB-SubCell"/>
</dbReference>
<dbReference type="InterPro" id="IPR033112">
    <property type="entry name" value="PLA2_Asp_AS"/>
</dbReference>
<keyword evidence="3 8" id="KW-0964">Secreted</keyword>
<evidence type="ECO:0000259" key="9">
    <source>
        <dbReference type="SMART" id="SM00085"/>
    </source>
</evidence>
<evidence type="ECO:0000256" key="7">
    <source>
        <dbReference type="PIRSR" id="PIRSR601211-3"/>
    </source>
</evidence>
<feature type="binding site" evidence="6">
    <location>
        <position position="53"/>
    </location>
    <ligand>
        <name>Ca(2+)</name>
        <dbReference type="ChEBI" id="CHEBI:29108"/>
    </ligand>
</feature>
<feature type="signal peptide" evidence="8">
    <location>
        <begin position="1"/>
        <end position="16"/>
    </location>
</feature>
<keyword evidence="8" id="KW-0732">Signal</keyword>
<reference evidence="10" key="1">
    <citation type="submission" date="2025-08" db="UniProtKB">
        <authorList>
            <consortium name="Ensembl"/>
        </authorList>
    </citation>
    <scope>IDENTIFICATION</scope>
</reference>
<dbReference type="FunFam" id="1.20.90.10:FF:000007">
    <property type="entry name" value="Acidic phospholipase A2"/>
    <property type="match status" value="1"/>
</dbReference>
<dbReference type="PROSITE" id="PS00119">
    <property type="entry name" value="PA2_ASP"/>
    <property type="match status" value="1"/>
</dbReference>
<dbReference type="STRING" id="37003.ENSKMAP00000015153"/>
<proteinExistence type="inferred from homology"/>
<evidence type="ECO:0000256" key="1">
    <source>
        <dbReference type="ARBA" id="ARBA00004613"/>
    </source>
</evidence>
<evidence type="ECO:0000256" key="8">
    <source>
        <dbReference type="RuleBase" id="RU361236"/>
    </source>
</evidence>
<dbReference type="SMART" id="SM00085">
    <property type="entry name" value="PA2c"/>
    <property type="match status" value="1"/>
</dbReference>
<keyword evidence="11" id="KW-1185">Reference proteome</keyword>
<dbReference type="OrthoDB" id="5841574at2759"/>
<dbReference type="GO" id="GO:0005543">
    <property type="term" value="F:phospholipid binding"/>
    <property type="evidence" value="ECO:0007669"/>
    <property type="project" value="TreeGrafter"/>
</dbReference>
<comment type="subcellular location">
    <subcellularLocation>
        <location evidence="1 8">Secreted</location>
    </subcellularLocation>
</comment>
<feature type="binding site" evidence="6">
    <location>
        <position position="70"/>
    </location>
    <ligand>
        <name>Ca(2+)</name>
        <dbReference type="ChEBI" id="CHEBI:29108"/>
    </ligand>
</feature>
<dbReference type="PANTHER" id="PTHR11716:SF106">
    <property type="entry name" value="PHOSPHOLIPASE A2 A2-ACTITOXIN-UCS2A-LIKE"/>
    <property type="match status" value="1"/>
</dbReference>